<evidence type="ECO:0000256" key="3">
    <source>
        <dbReference type="ARBA" id="ARBA00023065"/>
    </source>
</evidence>
<dbReference type="HAMAP" id="MF_00271">
    <property type="entry name" value="ATP_synth_D_arch"/>
    <property type="match status" value="1"/>
</dbReference>
<evidence type="ECO:0000256" key="4">
    <source>
        <dbReference type="HAMAP-Rule" id="MF_00271"/>
    </source>
</evidence>
<dbReference type="GO" id="GO:0046961">
    <property type="term" value="F:proton-transporting ATPase activity, rotational mechanism"/>
    <property type="evidence" value="ECO:0007669"/>
    <property type="project" value="InterPro"/>
</dbReference>
<dbReference type="GeneID" id="83057690"/>
<evidence type="ECO:0000256" key="2">
    <source>
        <dbReference type="ARBA" id="ARBA00022448"/>
    </source>
</evidence>
<gene>
    <name evidence="4" type="primary">atpD</name>
    <name evidence="5" type="ORF">BED41_07475</name>
</gene>
<organism evidence="5 6">
    <name type="scientific">Cloacibacillus porcorum</name>
    <dbReference type="NCBI Taxonomy" id="1197717"/>
    <lineage>
        <taxon>Bacteria</taxon>
        <taxon>Thermotogati</taxon>
        <taxon>Synergistota</taxon>
        <taxon>Synergistia</taxon>
        <taxon>Synergistales</taxon>
        <taxon>Synergistaceae</taxon>
        <taxon>Cloacibacillus</taxon>
    </lineage>
</organism>
<protein>
    <recommendedName>
        <fullName evidence="4">V-type ATP synthase subunit D</fullName>
    </recommendedName>
    <alternativeName>
        <fullName evidence="4">V-ATPase subunit D</fullName>
    </alternativeName>
</protein>
<dbReference type="Gene3D" id="1.10.287.3240">
    <property type="match status" value="1"/>
</dbReference>
<dbReference type="Pfam" id="PF01813">
    <property type="entry name" value="ATP-synt_D"/>
    <property type="match status" value="1"/>
</dbReference>
<reference evidence="5" key="1">
    <citation type="submission" date="2016-08" db="EMBL/GenBank/DDBJ databases">
        <title>Complete genome of Cloacibacillus porcorum.</title>
        <authorList>
            <person name="Looft T."/>
            <person name="Bayles D.O."/>
            <person name="Alt D.P."/>
        </authorList>
    </citation>
    <scope>NUCLEOTIDE SEQUENCE [LARGE SCALE GENOMIC DNA]</scope>
    <source>
        <strain evidence="5">CL-84</strain>
    </source>
</reference>
<dbReference type="PANTHER" id="PTHR11671">
    <property type="entry name" value="V-TYPE ATP SYNTHASE SUBUNIT D"/>
    <property type="match status" value="1"/>
</dbReference>
<keyword evidence="4" id="KW-0066">ATP synthesis</keyword>
<dbReference type="RefSeq" id="WP_066744513.1">
    <property type="nucleotide sequence ID" value="NZ_CAUFKJ010000007.1"/>
</dbReference>
<evidence type="ECO:0000256" key="1">
    <source>
        <dbReference type="ARBA" id="ARBA00005850"/>
    </source>
</evidence>
<keyword evidence="4" id="KW-0375">Hydrogen ion transport</keyword>
<dbReference type="GO" id="GO:0005524">
    <property type="term" value="F:ATP binding"/>
    <property type="evidence" value="ECO:0007669"/>
    <property type="project" value="UniProtKB-UniRule"/>
</dbReference>
<evidence type="ECO:0000313" key="6">
    <source>
        <dbReference type="Proteomes" id="UP000093044"/>
    </source>
</evidence>
<evidence type="ECO:0000313" key="5">
    <source>
        <dbReference type="EMBL" id="ANZ44927.1"/>
    </source>
</evidence>
<sequence>MAKALNVNPNRMELSRLKRLLVVAKRGHKLLKDKQDALVKEFLVRARAVYELRQEVERELNDCYGGFLMARAQTLPQMLEQTLMAAGGDLRVEVEYKNVMSVRVPEYVLPEQRAELGYGLATSPGSLDVALEKFLKVMPKLVHLAAEEKAVRSMALEIERTRRRVNALEHVMIPSYTEAIRSISMKLEEMERSTLSRLMVIKEIVRNH</sequence>
<dbReference type="NCBIfam" id="TIGR00309">
    <property type="entry name" value="V_ATPase_subD"/>
    <property type="match status" value="1"/>
</dbReference>
<keyword evidence="3 4" id="KW-0406">Ion transport</keyword>
<dbReference type="OrthoDB" id="9781718at2"/>
<dbReference type="AlphaFoldDB" id="A0A1B2I4R6"/>
<dbReference type="GO" id="GO:0046933">
    <property type="term" value="F:proton-transporting ATP synthase activity, rotational mechanism"/>
    <property type="evidence" value="ECO:0007669"/>
    <property type="project" value="UniProtKB-UniRule"/>
</dbReference>
<accession>A0A1B2I4R6</accession>
<comment type="similarity">
    <text evidence="1 4">Belongs to the V-ATPase D subunit family.</text>
</comment>
<keyword evidence="2 4" id="KW-0813">Transport</keyword>
<dbReference type="KEGG" id="cpor:BED41_07475"/>
<dbReference type="STRING" id="1197717.BED41_07475"/>
<dbReference type="Proteomes" id="UP000093044">
    <property type="component" value="Chromosome"/>
</dbReference>
<dbReference type="EMBL" id="CP016757">
    <property type="protein sequence ID" value="ANZ44927.1"/>
    <property type="molecule type" value="Genomic_DNA"/>
</dbReference>
<comment type="function">
    <text evidence="4">Produces ATP from ADP in the presence of a proton gradient across the membrane.</text>
</comment>
<proteinExistence type="inferred from homology"/>
<dbReference type="GO" id="GO:0042777">
    <property type="term" value="P:proton motive force-driven plasma membrane ATP synthesis"/>
    <property type="evidence" value="ECO:0007669"/>
    <property type="project" value="UniProtKB-UniRule"/>
</dbReference>
<dbReference type="InterPro" id="IPR002699">
    <property type="entry name" value="V_ATPase_D"/>
</dbReference>
<keyword evidence="6" id="KW-1185">Reference proteome</keyword>
<name>A0A1B2I4R6_9BACT</name>